<sequence>MLPFVCTLPKTLLHLFSVMVVMVAMVVVAVATTTAGTTEATVDNLDTVPMLQPVQVLQVQVMTIHSTMAAVATTTKAQGKQERMAKMLQHMHNTTKDINILMAAIPNIHPLKPQKIQAILIRMHPNQLGRVAIKLTLAKAKVKQMIKLLLLHTMLSTMGNPANPRTINTINSIINSSITLNIPVMNLLPLLLLLPLSLRLNPRMPQKPKSKLTFLQQIGIERNCRSNKKSIEIWAAFIF</sequence>
<feature type="transmembrane region" description="Helical" evidence="1">
    <location>
        <begin position="12"/>
        <end position="31"/>
    </location>
</feature>
<accession>A0AAD5H829</accession>
<proteinExistence type="predicted"/>
<reference evidence="2" key="1">
    <citation type="submission" date="2021-06" db="EMBL/GenBank/DDBJ databases">
        <authorList>
            <consortium name="DOE Joint Genome Institute"/>
            <person name="Mondo S.J."/>
            <person name="Amses K.R."/>
            <person name="Simmons D.R."/>
            <person name="Longcore J.E."/>
            <person name="Seto K."/>
            <person name="Alves G.H."/>
            <person name="Bonds A.E."/>
            <person name="Quandt C.A."/>
            <person name="Davis W.J."/>
            <person name="Chang Y."/>
            <person name="Letcher P.M."/>
            <person name="Powell M.J."/>
            <person name="Kuo A."/>
            <person name="Labutti K."/>
            <person name="Pangilinan J."/>
            <person name="Andreopoulos W."/>
            <person name="Tritt A."/>
            <person name="Riley R."/>
            <person name="Hundley H."/>
            <person name="Johnson J."/>
            <person name="Lipzen A."/>
            <person name="Barry K."/>
            <person name="Berbee M.L."/>
            <person name="Buchler N.E."/>
            <person name="Grigoriev I.V."/>
            <person name="Spatafora J.W."/>
            <person name="Stajich J.E."/>
            <person name="James T.Y."/>
        </authorList>
    </citation>
    <scope>NUCLEOTIDE SEQUENCE</scope>
    <source>
        <strain evidence="2">AG</strain>
    </source>
</reference>
<protein>
    <submittedName>
        <fullName evidence="2">Uncharacterized protein</fullName>
    </submittedName>
</protein>
<organism evidence="2 3">
    <name type="scientific">Umbelopsis ramanniana AG</name>
    <dbReference type="NCBI Taxonomy" id="1314678"/>
    <lineage>
        <taxon>Eukaryota</taxon>
        <taxon>Fungi</taxon>
        <taxon>Fungi incertae sedis</taxon>
        <taxon>Mucoromycota</taxon>
        <taxon>Mucoromycotina</taxon>
        <taxon>Umbelopsidomycetes</taxon>
        <taxon>Umbelopsidales</taxon>
        <taxon>Umbelopsidaceae</taxon>
        <taxon>Umbelopsis</taxon>
    </lineage>
</organism>
<reference evidence="2" key="2">
    <citation type="journal article" date="2022" name="Proc. Natl. Acad. Sci. U.S.A.">
        <title>Diploid-dominant life cycles characterize the early evolution of Fungi.</title>
        <authorList>
            <person name="Amses K.R."/>
            <person name="Simmons D.R."/>
            <person name="Longcore J.E."/>
            <person name="Mondo S.J."/>
            <person name="Seto K."/>
            <person name="Jeronimo G.H."/>
            <person name="Bonds A.E."/>
            <person name="Quandt C.A."/>
            <person name="Davis W.J."/>
            <person name="Chang Y."/>
            <person name="Federici B.A."/>
            <person name="Kuo A."/>
            <person name="LaButti K."/>
            <person name="Pangilinan J."/>
            <person name="Andreopoulos W."/>
            <person name="Tritt A."/>
            <person name="Riley R."/>
            <person name="Hundley H."/>
            <person name="Johnson J."/>
            <person name="Lipzen A."/>
            <person name="Barry K."/>
            <person name="Lang B.F."/>
            <person name="Cuomo C.A."/>
            <person name="Buchler N.E."/>
            <person name="Grigoriev I.V."/>
            <person name="Spatafora J.W."/>
            <person name="Stajich J.E."/>
            <person name="James T.Y."/>
        </authorList>
    </citation>
    <scope>NUCLEOTIDE SEQUENCE</scope>
    <source>
        <strain evidence="2">AG</strain>
    </source>
</reference>
<dbReference type="Proteomes" id="UP001206595">
    <property type="component" value="Unassembled WGS sequence"/>
</dbReference>
<evidence type="ECO:0000313" key="2">
    <source>
        <dbReference type="EMBL" id="KAI8575550.1"/>
    </source>
</evidence>
<dbReference type="AlphaFoldDB" id="A0AAD5H829"/>
<comment type="caution">
    <text evidence="2">The sequence shown here is derived from an EMBL/GenBank/DDBJ whole genome shotgun (WGS) entry which is preliminary data.</text>
</comment>
<keyword evidence="3" id="KW-1185">Reference proteome</keyword>
<keyword evidence="1" id="KW-1133">Transmembrane helix</keyword>
<evidence type="ECO:0000313" key="3">
    <source>
        <dbReference type="Proteomes" id="UP001206595"/>
    </source>
</evidence>
<gene>
    <name evidence="2" type="ORF">K450DRAFT_261189</name>
</gene>
<dbReference type="RefSeq" id="XP_051440554.1">
    <property type="nucleotide sequence ID" value="XM_051592277.1"/>
</dbReference>
<dbReference type="GeneID" id="75917620"/>
<name>A0AAD5H829_UMBRA</name>
<dbReference type="EMBL" id="MU620977">
    <property type="protein sequence ID" value="KAI8575550.1"/>
    <property type="molecule type" value="Genomic_DNA"/>
</dbReference>
<keyword evidence="1" id="KW-0812">Transmembrane</keyword>
<keyword evidence="1" id="KW-0472">Membrane</keyword>
<evidence type="ECO:0000256" key="1">
    <source>
        <dbReference type="SAM" id="Phobius"/>
    </source>
</evidence>